<feature type="compositionally biased region" description="Polar residues" evidence="5">
    <location>
        <begin position="1"/>
        <end position="11"/>
    </location>
</feature>
<dbReference type="Proteomes" id="UP000246702">
    <property type="component" value="Unassembled WGS sequence"/>
</dbReference>
<evidence type="ECO:0000256" key="5">
    <source>
        <dbReference type="SAM" id="MobiDB-lite"/>
    </source>
</evidence>
<organism evidence="7 8">
    <name type="scientific">Aspergillus sclerotioniger CBS 115572</name>
    <dbReference type="NCBI Taxonomy" id="1450535"/>
    <lineage>
        <taxon>Eukaryota</taxon>
        <taxon>Fungi</taxon>
        <taxon>Dikarya</taxon>
        <taxon>Ascomycota</taxon>
        <taxon>Pezizomycotina</taxon>
        <taxon>Eurotiomycetes</taxon>
        <taxon>Eurotiomycetidae</taxon>
        <taxon>Eurotiales</taxon>
        <taxon>Aspergillaceae</taxon>
        <taxon>Aspergillus</taxon>
        <taxon>Aspergillus subgen. Circumdati</taxon>
    </lineage>
</organism>
<dbReference type="GO" id="GO:0016491">
    <property type="term" value="F:oxidoreductase activity"/>
    <property type="evidence" value="ECO:0007669"/>
    <property type="project" value="UniProtKB-KW"/>
</dbReference>
<sequence>MPNLPNLTAANSPAYYQERSFSHPPRPTHFQQAHTTQEKQRHPICIVIPSSANDVATAVKSLAELSNSTFAIRSGGHSSAAGAANTDNGVTINVQQLKTIQLTRNDTVISVGGGASCSDLFAALKGGQNSFGVVTRFDMAIFAQD</sequence>
<protein>
    <recommendedName>
        <fullName evidence="6">FAD-binding PCMH-type domain-containing protein</fullName>
    </recommendedName>
</protein>
<dbReference type="EMBL" id="MSFK01000004">
    <property type="protein sequence ID" value="PWY94541.1"/>
    <property type="molecule type" value="Genomic_DNA"/>
</dbReference>
<reference evidence="7 8" key="1">
    <citation type="submission" date="2016-12" db="EMBL/GenBank/DDBJ databases">
        <title>The genomes of Aspergillus section Nigri reveals drivers in fungal speciation.</title>
        <authorList>
            <consortium name="DOE Joint Genome Institute"/>
            <person name="Vesth T.C."/>
            <person name="Nybo J."/>
            <person name="Theobald S."/>
            <person name="Brandl J."/>
            <person name="Frisvad J.C."/>
            <person name="Nielsen K.F."/>
            <person name="Lyhne E.K."/>
            <person name="Kogle M.E."/>
            <person name="Kuo A."/>
            <person name="Riley R."/>
            <person name="Clum A."/>
            <person name="Nolan M."/>
            <person name="Lipzen A."/>
            <person name="Salamov A."/>
            <person name="Henrissat B."/>
            <person name="Wiebenga A."/>
            <person name="De Vries R.P."/>
            <person name="Grigoriev I.V."/>
            <person name="Mortensen U.H."/>
            <person name="Andersen M.R."/>
            <person name="Baker S.E."/>
        </authorList>
    </citation>
    <scope>NUCLEOTIDE SEQUENCE [LARGE SCALE GENOMIC DNA]</scope>
    <source>
        <strain evidence="7 8">CBS 115572</strain>
    </source>
</reference>
<evidence type="ECO:0000256" key="3">
    <source>
        <dbReference type="ARBA" id="ARBA00022827"/>
    </source>
</evidence>
<dbReference type="OrthoDB" id="2151789at2759"/>
<evidence type="ECO:0000256" key="2">
    <source>
        <dbReference type="ARBA" id="ARBA00022630"/>
    </source>
</evidence>
<keyword evidence="8" id="KW-1185">Reference proteome</keyword>
<dbReference type="SUPFAM" id="SSF56176">
    <property type="entry name" value="FAD-binding/transporter-associated domain-like"/>
    <property type="match status" value="1"/>
</dbReference>
<dbReference type="AlphaFoldDB" id="A0A317X8L9"/>
<keyword evidence="4" id="KW-0560">Oxidoreductase</keyword>
<accession>A0A317X8L9</accession>
<evidence type="ECO:0000256" key="1">
    <source>
        <dbReference type="ARBA" id="ARBA00005466"/>
    </source>
</evidence>
<comment type="caution">
    <text evidence="7">The sequence shown here is derived from an EMBL/GenBank/DDBJ whole genome shotgun (WGS) entry which is preliminary data.</text>
</comment>
<dbReference type="PANTHER" id="PTHR42973">
    <property type="entry name" value="BINDING OXIDOREDUCTASE, PUTATIVE (AFU_ORTHOLOGUE AFUA_1G17690)-RELATED"/>
    <property type="match status" value="1"/>
</dbReference>
<dbReference type="InterPro" id="IPR050416">
    <property type="entry name" value="FAD-linked_Oxidoreductase"/>
</dbReference>
<evidence type="ECO:0000256" key="4">
    <source>
        <dbReference type="ARBA" id="ARBA00023002"/>
    </source>
</evidence>
<dbReference type="InterPro" id="IPR016166">
    <property type="entry name" value="FAD-bd_PCMH"/>
</dbReference>
<dbReference type="InterPro" id="IPR036318">
    <property type="entry name" value="FAD-bd_PCMH-like_sf"/>
</dbReference>
<dbReference type="Pfam" id="PF01565">
    <property type="entry name" value="FAD_binding_4"/>
    <property type="match status" value="1"/>
</dbReference>
<dbReference type="Gene3D" id="3.30.465.10">
    <property type="match status" value="2"/>
</dbReference>
<keyword evidence="3" id="KW-0274">FAD</keyword>
<dbReference type="STRING" id="1450535.A0A317X8L9"/>
<dbReference type="InterPro" id="IPR006094">
    <property type="entry name" value="Oxid_FAD_bind_N"/>
</dbReference>
<dbReference type="InterPro" id="IPR016169">
    <property type="entry name" value="FAD-bd_PCMH_sub2"/>
</dbReference>
<feature type="domain" description="FAD-binding PCMH-type" evidence="6">
    <location>
        <begin position="39"/>
        <end position="145"/>
    </location>
</feature>
<keyword evidence="2" id="KW-0285">Flavoprotein</keyword>
<evidence type="ECO:0000313" key="7">
    <source>
        <dbReference type="EMBL" id="PWY94541.1"/>
    </source>
</evidence>
<gene>
    <name evidence="7" type="ORF">BO94DRAFT_581934</name>
</gene>
<proteinExistence type="inferred from homology"/>
<evidence type="ECO:0000313" key="8">
    <source>
        <dbReference type="Proteomes" id="UP000246702"/>
    </source>
</evidence>
<evidence type="ECO:0000259" key="6">
    <source>
        <dbReference type="PROSITE" id="PS51387"/>
    </source>
</evidence>
<comment type="similarity">
    <text evidence="1">Belongs to the oxygen-dependent FAD-linked oxidoreductase family.</text>
</comment>
<dbReference type="GeneID" id="37117585"/>
<name>A0A317X8L9_9EURO</name>
<dbReference type="PROSITE" id="PS51387">
    <property type="entry name" value="FAD_PCMH"/>
    <property type="match status" value="1"/>
</dbReference>
<dbReference type="PANTHER" id="PTHR42973:SF28">
    <property type="entry name" value="FAD-BINDING PCMH-TYPE DOMAIN-CONTAINING PROTEIN"/>
    <property type="match status" value="1"/>
</dbReference>
<feature type="region of interest" description="Disordered" evidence="5">
    <location>
        <begin position="1"/>
        <end position="38"/>
    </location>
</feature>
<dbReference type="RefSeq" id="XP_025471302.1">
    <property type="nucleotide sequence ID" value="XM_025615442.1"/>
</dbReference>
<dbReference type="GO" id="GO:0071949">
    <property type="term" value="F:FAD binding"/>
    <property type="evidence" value="ECO:0007669"/>
    <property type="project" value="InterPro"/>
</dbReference>